<dbReference type="InterPro" id="IPR032816">
    <property type="entry name" value="VTT_dom"/>
</dbReference>
<evidence type="ECO:0000256" key="2">
    <source>
        <dbReference type="ARBA" id="ARBA00010792"/>
    </source>
</evidence>
<dbReference type="Pfam" id="PF09335">
    <property type="entry name" value="VTT_dom"/>
    <property type="match status" value="1"/>
</dbReference>
<organism evidence="9 10">
    <name type="scientific">Georgenia alba</name>
    <dbReference type="NCBI Taxonomy" id="2233858"/>
    <lineage>
        <taxon>Bacteria</taxon>
        <taxon>Bacillati</taxon>
        <taxon>Actinomycetota</taxon>
        <taxon>Actinomycetes</taxon>
        <taxon>Micrococcales</taxon>
        <taxon>Bogoriellaceae</taxon>
        <taxon>Georgenia</taxon>
    </lineage>
</organism>
<comment type="subcellular location">
    <subcellularLocation>
        <location evidence="1">Cell membrane</location>
        <topology evidence="1">Multi-pass membrane protein</topology>
    </subcellularLocation>
</comment>
<evidence type="ECO:0000313" key="10">
    <source>
        <dbReference type="Proteomes" id="UP001596455"/>
    </source>
</evidence>
<evidence type="ECO:0000256" key="3">
    <source>
        <dbReference type="ARBA" id="ARBA00022475"/>
    </source>
</evidence>
<name>A0ABW2Q4V5_9MICO</name>
<feature type="transmembrane region" description="Helical" evidence="7">
    <location>
        <begin position="171"/>
        <end position="191"/>
    </location>
</feature>
<keyword evidence="10" id="KW-1185">Reference proteome</keyword>
<evidence type="ECO:0000256" key="4">
    <source>
        <dbReference type="ARBA" id="ARBA00022692"/>
    </source>
</evidence>
<evidence type="ECO:0000313" key="9">
    <source>
        <dbReference type="EMBL" id="MFC7404009.1"/>
    </source>
</evidence>
<sequence>MDDISQWILDAAATPAALVAIFVLTVIDGLVPALPSESLVIGLAAIGSTTGRPLLVVLGPVAAVAAFIGDNLSYEIGRAVGLDRFRWMRTPWFSRQTGRAAAGLARRVSTAVLAGRFVPGVRVAVGLAAGATGIRRTVYRGLTALGATLWATYMLILGTVGGTWFSDRPVLGILAATVLGALIGLVVDRVLSLLRRRADRQTVAEGAALAEDRAAES</sequence>
<protein>
    <submittedName>
        <fullName evidence="9">DedA family protein</fullName>
    </submittedName>
</protein>
<dbReference type="Proteomes" id="UP001596455">
    <property type="component" value="Unassembled WGS sequence"/>
</dbReference>
<evidence type="ECO:0000256" key="1">
    <source>
        <dbReference type="ARBA" id="ARBA00004651"/>
    </source>
</evidence>
<keyword evidence="6 7" id="KW-0472">Membrane</keyword>
<keyword evidence="5 7" id="KW-1133">Transmembrane helix</keyword>
<dbReference type="PANTHER" id="PTHR42709">
    <property type="entry name" value="ALKALINE PHOSPHATASE LIKE PROTEIN"/>
    <property type="match status" value="1"/>
</dbReference>
<feature type="transmembrane region" description="Helical" evidence="7">
    <location>
        <begin position="39"/>
        <end position="68"/>
    </location>
</feature>
<comment type="caution">
    <text evidence="9">The sequence shown here is derived from an EMBL/GenBank/DDBJ whole genome shotgun (WGS) entry which is preliminary data.</text>
</comment>
<keyword evidence="4 7" id="KW-0812">Transmembrane</keyword>
<evidence type="ECO:0000259" key="8">
    <source>
        <dbReference type="Pfam" id="PF09335"/>
    </source>
</evidence>
<feature type="transmembrane region" description="Helical" evidence="7">
    <location>
        <begin position="142"/>
        <end position="165"/>
    </location>
</feature>
<keyword evidence="3" id="KW-1003">Cell membrane</keyword>
<evidence type="ECO:0000256" key="7">
    <source>
        <dbReference type="SAM" id="Phobius"/>
    </source>
</evidence>
<dbReference type="EMBL" id="JBHTCQ010000001">
    <property type="protein sequence ID" value="MFC7404009.1"/>
    <property type="molecule type" value="Genomic_DNA"/>
</dbReference>
<feature type="transmembrane region" description="Helical" evidence="7">
    <location>
        <begin position="7"/>
        <end position="27"/>
    </location>
</feature>
<proteinExistence type="inferred from homology"/>
<gene>
    <name evidence="9" type="ORF">ACFQQL_02725</name>
</gene>
<dbReference type="RefSeq" id="WP_382390998.1">
    <property type="nucleotide sequence ID" value="NZ_JBHTCQ010000001.1"/>
</dbReference>
<dbReference type="PANTHER" id="PTHR42709:SF6">
    <property type="entry name" value="UNDECAPRENYL PHOSPHATE TRANSPORTER A"/>
    <property type="match status" value="1"/>
</dbReference>
<evidence type="ECO:0000256" key="5">
    <source>
        <dbReference type="ARBA" id="ARBA00022989"/>
    </source>
</evidence>
<comment type="similarity">
    <text evidence="2">Belongs to the DedA family.</text>
</comment>
<evidence type="ECO:0000256" key="6">
    <source>
        <dbReference type="ARBA" id="ARBA00023136"/>
    </source>
</evidence>
<dbReference type="InterPro" id="IPR051311">
    <property type="entry name" value="DedA_domain"/>
</dbReference>
<reference evidence="10" key="1">
    <citation type="journal article" date="2019" name="Int. J. Syst. Evol. Microbiol.">
        <title>The Global Catalogue of Microorganisms (GCM) 10K type strain sequencing project: providing services to taxonomists for standard genome sequencing and annotation.</title>
        <authorList>
            <consortium name="The Broad Institute Genomics Platform"/>
            <consortium name="The Broad Institute Genome Sequencing Center for Infectious Disease"/>
            <person name="Wu L."/>
            <person name="Ma J."/>
        </authorList>
    </citation>
    <scope>NUCLEOTIDE SEQUENCE [LARGE SCALE GENOMIC DNA]</scope>
    <source>
        <strain evidence="10">JCM 1490</strain>
    </source>
</reference>
<accession>A0ABW2Q4V5</accession>
<feature type="domain" description="VTT" evidence="8">
    <location>
        <begin position="35"/>
        <end position="158"/>
    </location>
</feature>